<dbReference type="SMART" id="SM00350">
    <property type="entry name" value="MCM"/>
    <property type="match status" value="1"/>
</dbReference>
<dbReference type="PRINTS" id="PR01657">
    <property type="entry name" value="MCMFAMILY"/>
</dbReference>
<dbReference type="Gene3D" id="3.40.50.300">
    <property type="entry name" value="P-loop containing nucleotide triphosphate hydrolases"/>
    <property type="match status" value="1"/>
</dbReference>
<dbReference type="InterPro" id="IPR012340">
    <property type="entry name" value="NA-bd_OB-fold"/>
</dbReference>
<keyword evidence="5" id="KW-0479">Metal-binding</keyword>
<evidence type="ECO:0000256" key="7">
    <source>
        <dbReference type="ARBA" id="ARBA00022771"/>
    </source>
</evidence>
<dbReference type="GO" id="GO:0016787">
    <property type="term" value="F:hydrolase activity"/>
    <property type="evidence" value="ECO:0007669"/>
    <property type="project" value="UniProtKB-KW"/>
</dbReference>
<dbReference type="Proteomes" id="UP001652660">
    <property type="component" value="Chromosome 9e"/>
</dbReference>
<evidence type="ECO:0000256" key="9">
    <source>
        <dbReference type="ARBA" id="ARBA00022806"/>
    </source>
</evidence>
<dbReference type="EC" id="3.6.4.12" evidence="3 20"/>
<evidence type="ECO:0000256" key="11">
    <source>
        <dbReference type="ARBA" id="ARBA00022840"/>
    </source>
</evidence>
<comment type="subcellular location">
    <subcellularLocation>
        <location evidence="1 20">Nucleus</location>
    </subcellularLocation>
</comment>
<evidence type="ECO:0000256" key="17">
    <source>
        <dbReference type="ARBA" id="ARBA00064407"/>
    </source>
</evidence>
<dbReference type="PROSITE" id="PS50051">
    <property type="entry name" value="MCM_2"/>
    <property type="match status" value="1"/>
</dbReference>
<dbReference type="SUPFAM" id="SSF52540">
    <property type="entry name" value="P-loop containing nucleoside triphosphate hydrolases"/>
    <property type="match status" value="1"/>
</dbReference>
<keyword evidence="8 20" id="KW-0378">Hydrolase</keyword>
<dbReference type="PANTHER" id="PTHR11630:SF43">
    <property type="entry name" value="DNA REPLICATION LICENSING FACTOR MCM6"/>
    <property type="match status" value="1"/>
</dbReference>
<feature type="domain" description="MCM C-terminal AAA(+) ATPase" evidence="22">
    <location>
        <begin position="346"/>
        <end position="552"/>
    </location>
</feature>
<evidence type="ECO:0000313" key="23">
    <source>
        <dbReference type="Proteomes" id="UP001652660"/>
    </source>
</evidence>
<evidence type="ECO:0000259" key="22">
    <source>
        <dbReference type="PROSITE" id="PS50051"/>
    </source>
</evidence>
<dbReference type="CDD" id="cd17757">
    <property type="entry name" value="MCM6"/>
    <property type="match status" value="1"/>
</dbReference>
<evidence type="ECO:0000256" key="2">
    <source>
        <dbReference type="ARBA" id="ARBA00008010"/>
    </source>
</evidence>
<dbReference type="InterPro" id="IPR008049">
    <property type="entry name" value="MCM6"/>
</dbReference>
<dbReference type="Gene3D" id="1.20.58.870">
    <property type="match status" value="1"/>
</dbReference>
<evidence type="ECO:0000313" key="24">
    <source>
        <dbReference type="RefSeq" id="XP_027089397.1"/>
    </source>
</evidence>
<evidence type="ECO:0000256" key="5">
    <source>
        <dbReference type="ARBA" id="ARBA00022723"/>
    </source>
</evidence>
<protein>
    <recommendedName>
        <fullName evidence="18 20">DNA replication licensing factor MCM6</fullName>
        <ecNumber evidence="3 20">3.6.4.12</ecNumber>
    </recommendedName>
</protein>
<dbReference type="InterPro" id="IPR031327">
    <property type="entry name" value="MCM"/>
</dbReference>
<dbReference type="GO" id="GO:1990518">
    <property type="term" value="F:single-stranded 3'-5' DNA helicase activity"/>
    <property type="evidence" value="ECO:0007669"/>
    <property type="project" value="TreeGrafter"/>
</dbReference>
<dbReference type="GO" id="GO:0000727">
    <property type="term" value="P:double-strand break repair via break-induced replication"/>
    <property type="evidence" value="ECO:0007669"/>
    <property type="project" value="TreeGrafter"/>
</dbReference>
<evidence type="ECO:0000256" key="19">
    <source>
        <dbReference type="RuleBase" id="RU004070"/>
    </source>
</evidence>
<proteinExistence type="inferred from homology"/>
<reference evidence="23" key="1">
    <citation type="journal article" date="2025" name="Foods">
        <title>Unveiling the Microbial Signatures of Arabica Coffee Cherries: Insights into Ripeness Specific Diversity, Functional Traits, and Implications for Quality and Safety.</title>
        <authorList>
            <consortium name="RefSeq"/>
            <person name="Tenea G.N."/>
            <person name="Cifuentes V."/>
            <person name="Reyes P."/>
            <person name="Cevallos-Vallejos M."/>
        </authorList>
    </citation>
    <scope>NUCLEOTIDE SEQUENCE [LARGE SCALE GENOMIC DNA]</scope>
</reference>
<keyword evidence="23" id="KW-1185">Reference proteome</keyword>
<dbReference type="GO" id="GO:1902969">
    <property type="term" value="P:mitotic DNA replication"/>
    <property type="evidence" value="ECO:0007669"/>
    <property type="project" value="TreeGrafter"/>
</dbReference>
<evidence type="ECO:0000256" key="14">
    <source>
        <dbReference type="ARBA" id="ARBA00023306"/>
    </source>
</evidence>
<evidence type="ECO:0000256" key="16">
    <source>
        <dbReference type="ARBA" id="ARBA00053280"/>
    </source>
</evidence>
<evidence type="ECO:0000256" key="1">
    <source>
        <dbReference type="ARBA" id="ARBA00004123"/>
    </source>
</evidence>
<dbReference type="PRINTS" id="PR01662">
    <property type="entry name" value="MCMPROTEIN6"/>
</dbReference>
<dbReference type="Pfam" id="PF17207">
    <property type="entry name" value="MCM_OB"/>
    <property type="match status" value="1"/>
</dbReference>
<dbReference type="OrthoDB" id="1744952at2759"/>
<dbReference type="GeneID" id="113710540"/>
<dbReference type="InterPro" id="IPR041562">
    <property type="entry name" value="MCM_lid"/>
</dbReference>
<name>A0A6P6UHT4_COFAR</name>
<evidence type="ECO:0000256" key="12">
    <source>
        <dbReference type="ARBA" id="ARBA00023125"/>
    </source>
</evidence>
<keyword evidence="12 19" id="KW-0238">DNA-binding</keyword>
<keyword evidence="11 19" id="KW-0067">ATP-binding</keyword>
<sequence length="837" mass="93289">MESYGGGGYFVDEKAVRVENIFLEFLKSFRAEGNAREPFYEAEIEAMRPNESNTMFIDFSHVMRFNEVLQKAISDEFLRFEPYLKNACKRFVMEQKPTFITDDNPNKDINVAFYNLPLVKRLRELTTSEVGKLVSVTGVVTRTSEVRPELLQGTFKCLDCGNVVKNVEQQFKYTEPIICVNATCQNRTKWALLRQDSKFADWQRVRMQETSKEIPAGSLPRSLDIILRHDIVEQARAGDTVVFTGTVVVIPDVLALASPGERSECRREAPQRKGVTAGQEGVRGLRALGVRDLSYRLAFIANSVQICDGRRDSDIRNRRDNDEDDYQQFMTEELDEIQTMRNTPDFFNKLVDSIAPTVFGHQDIKRAILLMLLGGVHKLTHEGINLRGDINVCIVGDPSCAKSQFLKYTSSLVPRSVYTSGKSSSAAGLTATVAKEPETGEFCIEAGALMLADNGICCIDEFDKMDIRDQVAIHEAMEQQTISITKAGIQATLNARTSILAAANPNGGRYDKSKPLKYNVALPPAILSRFDLVYVMIDDPDDQTDYHIAHHIVRVHQKREDALSPAFTTAQLKRYIAYAKTLKPKLSAEARQLLVESYVSLRRGDTAPGSRVAYRMTVRQLEALIRLSEAIARSHLDTQVQPRHVRIAVRLLKTSVISVESSEIDLSEFQEENRDDADGGDHGDGGTGQEEAHADGASIEPGQGNAESGAGAGNRQGKKLVMTDEYFQRVTRALIVRLRQHEETVLQEGTGLAGMRQRDLIQWYVGQQNEKNSYSSMEEAAAEVTKLKAIIESLIRREGHLIVVDDGTQAAGEGEGRSAPVSRNDRILAVAPNYVID</sequence>
<dbReference type="InterPro" id="IPR041024">
    <property type="entry name" value="Mcm6_C"/>
</dbReference>
<dbReference type="GO" id="GO:0042555">
    <property type="term" value="C:MCM complex"/>
    <property type="evidence" value="ECO:0007669"/>
    <property type="project" value="UniProtKB-UniRule"/>
</dbReference>
<dbReference type="FunFam" id="3.40.50.300:FF:000115">
    <property type="entry name" value="DNA helicase"/>
    <property type="match status" value="1"/>
</dbReference>
<dbReference type="GO" id="GO:0003697">
    <property type="term" value="F:single-stranded DNA binding"/>
    <property type="evidence" value="ECO:0007669"/>
    <property type="project" value="TreeGrafter"/>
</dbReference>
<keyword evidence="13" id="KW-0539">Nucleus</keyword>
<evidence type="ECO:0000256" key="15">
    <source>
        <dbReference type="ARBA" id="ARBA00047995"/>
    </source>
</evidence>
<evidence type="ECO:0000256" key="20">
    <source>
        <dbReference type="RuleBase" id="RU368064"/>
    </source>
</evidence>
<dbReference type="Pfam" id="PF00493">
    <property type="entry name" value="MCM"/>
    <property type="match status" value="1"/>
</dbReference>
<evidence type="ECO:0000256" key="4">
    <source>
        <dbReference type="ARBA" id="ARBA00022705"/>
    </source>
</evidence>
<dbReference type="Pfam" id="PF18263">
    <property type="entry name" value="WHD_MCM6"/>
    <property type="match status" value="1"/>
</dbReference>
<dbReference type="SUPFAM" id="SSF50249">
    <property type="entry name" value="Nucleic acid-binding proteins"/>
    <property type="match status" value="1"/>
</dbReference>
<evidence type="ECO:0000256" key="8">
    <source>
        <dbReference type="ARBA" id="ARBA00022801"/>
    </source>
</evidence>
<dbReference type="RefSeq" id="XP_027089397.1">
    <property type="nucleotide sequence ID" value="XM_027233596.2"/>
</dbReference>
<dbReference type="PROSITE" id="PS00847">
    <property type="entry name" value="MCM_1"/>
    <property type="match status" value="1"/>
</dbReference>
<evidence type="ECO:0000256" key="3">
    <source>
        <dbReference type="ARBA" id="ARBA00012551"/>
    </source>
</evidence>
<accession>A0A6P6UHT4</accession>
<dbReference type="PANTHER" id="PTHR11630">
    <property type="entry name" value="DNA REPLICATION LICENSING FACTOR MCM FAMILY MEMBER"/>
    <property type="match status" value="1"/>
</dbReference>
<dbReference type="Gene3D" id="2.40.50.140">
    <property type="entry name" value="Nucleic acid-binding proteins"/>
    <property type="match status" value="1"/>
</dbReference>
<gene>
    <name evidence="24" type="primary">LOC113710540</name>
</gene>
<feature type="region of interest" description="Disordered" evidence="21">
    <location>
        <begin position="667"/>
        <end position="717"/>
    </location>
</feature>
<dbReference type="GO" id="GO:0000347">
    <property type="term" value="C:THO complex"/>
    <property type="evidence" value="ECO:0007669"/>
    <property type="project" value="UniProtKB-ARBA"/>
</dbReference>
<comment type="function">
    <text evidence="20">Acts as component of the MCM2-7 complex (MCM complex) which is the replicative helicase essential for 'once per cell cycle' DNA replication initiation and elongation in eukaryotic cells. The active ATPase sites in the MCM2-7 ring are formed through the interaction surfaces of two neighboring subunits such that a critical structure of a conserved arginine finger motif is provided in trans relative to the ATP-binding site of the Walker A box of the adjacent subunit. The six ATPase active sites, however, are likely to contribute differentially to the complex helicase activity.</text>
</comment>
<dbReference type="InterPro" id="IPR001208">
    <property type="entry name" value="MCM_dom"/>
</dbReference>
<evidence type="ECO:0000256" key="6">
    <source>
        <dbReference type="ARBA" id="ARBA00022741"/>
    </source>
</evidence>
<dbReference type="AlphaFoldDB" id="A0A6P6UHT4"/>
<reference evidence="24" key="2">
    <citation type="submission" date="2025-08" db="UniProtKB">
        <authorList>
            <consortium name="RefSeq"/>
        </authorList>
    </citation>
    <scope>IDENTIFICATION</scope>
    <source>
        <tissue evidence="24">Leaves</tissue>
    </source>
</reference>
<feature type="compositionally biased region" description="Basic and acidic residues" evidence="21">
    <location>
        <begin position="676"/>
        <end position="694"/>
    </location>
</feature>
<comment type="function">
    <text evidence="16">Probable component of the MCM2-7 complex (MCM complex) that may function as a DNA helicase and which is essential to undergo a single round of replication initiation and elongation per cell cycle in eukaryotic cells.</text>
</comment>
<dbReference type="FunFam" id="2.20.28.10:FF:000003">
    <property type="entry name" value="DNA helicase"/>
    <property type="match status" value="1"/>
</dbReference>
<keyword evidence="4 20" id="KW-0235">DNA replication</keyword>
<evidence type="ECO:0000256" key="13">
    <source>
        <dbReference type="ARBA" id="ARBA00023242"/>
    </source>
</evidence>
<evidence type="ECO:0000256" key="10">
    <source>
        <dbReference type="ARBA" id="ARBA00022833"/>
    </source>
</evidence>
<dbReference type="GO" id="GO:0008270">
    <property type="term" value="F:zinc ion binding"/>
    <property type="evidence" value="ECO:0007669"/>
    <property type="project" value="UniProtKB-KW"/>
</dbReference>
<dbReference type="Pfam" id="PF14551">
    <property type="entry name" value="MCM_N"/>
    <property type="match status" value="1"/>
</dbReference>
<dbReference type="InterPro" id="IPR033762">
    <property type="entry name" value="MCM_OB"/>
</dbReference>
<dbReference type="FunFam" id="1.20.58.870:FF:000003">
    <property type="entry name" value="DNA helicase"/>
    <property type="match status" value="1"/>
</dbReference>
<keyword evidence="7" id="KW-0863">Zinc-finger</keyword>
<keyword evidence="10" id="KW-0862">Zinc</keyword>
<comment type="subunit">
    <text evidence="20">Component of the MCM2-7 complex.</text>
</comment>
<dbReference type="Pfam" id="PF17855">
    <property type="entry name" value="MCM_lid"/>
    <property type="match status" value="1"/>
</dbReference>
<dbReference type="Gene3D" id="3.30.1640.10">
    <property type="entry name" value="mini-chromosome maintenance (MCM) complex, chain A, domain 1"/>
    <property type="match status" value="1"/>
</dbReference>
<evidence type="ECO:0000256" key="21">
    <source>
        <dbReference type="SAM" id="MobiDB-lite"/>
    </source>
</evidence>
<comment type="similarity">
    <text evidence="2 19">Belongs to the MCM family.</text>
</comment>
<keyword evidence="14 20" id="KW-0131">Cell cycle</keyword>
<organism evidence="23 24">
    <name type="scientific">Coffea arabica</name>
    <name type="common">Arabian coffee</name>
    <dbReference type="NCBI Taxonomy" id="13443"/>
    <lineage>
        <taxon>Eukaryota</taxon>
        <taxon>Viridiplantae</taxon>
        <taxon>Streptophyta</taxon>
        <taxon>Embryophyta</taxon>
        <taxon>Tracheophyta</taxon>
        <taxon>Spermatophyta</taxon>
        <taxon>Magnoliopsida</taxon>
        <taxon>eudicotyledons</taxon>
        <taxon>Gunneridae</taxon>
        <taxon>Pentapetalae</taxon>
        <taxon>asterids</taxon>
        <taxon>lamiids</taxon>
        <taxon>Gentianales</taxon>
        <taxon>Rubiaceae</taxon>
        <taxon>Ixoroideae</taxon>
        <taxon>Gardenieae complex</taxon>
        <taxon>Bertiereae - Coffeeae clade</taxon>
        <taxon>Coffeeae</taxon>
        <taxon>Coffea</taxon>
    </lineage>
</organism>
<dbReference type="InterPro" id="IPR027925">
    <property type="entry name" value="MCM_N"/>
</dbReference>
<dbReference type="GO" id="GO:0005524">
    <property type="term" value="F:ATP binding"/>
    <property type="evidence" value="ECO:0007669"/>
    <property type="project" value="UniProtKB-UniRule"/>
</dbReference>
<comment type="subunit">
    <text evidence="17">Component of the minichromosome maintenance (MCM) complex, a heterotetramer composed of MCM2, MCM3, MCM4, MCM5, MCM6 and MCM7. Interacts with ETG1.</text>
</comment>
<dbReference type="InterPro" id="IPR018525">
    <property type="entry name" value="MCM_CS"/>
</dbReference>
<comment type="catalytic activity">
    <reaction evidence="15 20">
        <text>ATP + H2O = ADP + phosphate + H(+)</text>
        <dbReference type="Rhea" id="RHEA:13065"/>
        <dbReference type="ChEBI" id="CHEBI:15377"/>
        <dbReference type="ChEBI" id="CHEBI:15378"/>
        <dbReference type="ChEBI" id="CHEBI:30616"/>
        <dbReference type="ChEBI" id="CHEBI:43474"/>
        <dbReference type="ChEBI" id="CHEBI:456216"/>
        <dbReference type="EC" id="3.6.4.12"/>
    </reaction>
</comment>
<keyword evidence="9 20" id="KW-0347">Helicase</keyword>
<keyword evidence="6 19" id="KW-0547">Nucleotide-binding</keyword>
<evidence type="ECO:0000256" key="18">
    <source>
        <dbReference type="ARBA" id="ARBA00073495"/>
    </source>
</evidence>
<dbReference type="Gene3D" id="2.20.28.10">
    <property type="match status" value="1"/>
</dbReference>
<dbReference type="InterPro" id="IPR027417">
    <property type="entry name" value="P-loop_NTPase"/>
</dbReference>
<dbReference type="GO" id="GO:0006270">
    <property type="term" value="P:DNA replication initiation"/>
    <property type="evidence" value="ECO:0007669"/>
    <property type="project" value="UniProtKB-UniRule"/>
</dbReference>